<dbReference type="GO" id="GO:0047099">
    <property type="term" value="F:CDP-4-dehydro-6-deoxyglucose reductase activity"/>
    <property type="evidence" value="ECO:0007669"/>
    <property type="project" value="UniProtKB-EC"/>
</dbReference>
<dbReference type="InterPro" id="IPR050415">
    <property type="entry name" value="MRET"/>
</dbReference>
<dbReference type="PANTHER" id="PTHR47354">
    <property type="entry name" value="NADH OXIDOREDUCTASE HCR"/>
    <property type="match status" value="1"/>
</dbReference>
<dbReference type="AlphaFoldDB" id="A0A7R6PP24"/>
<dbReference type="PANTHER" id="PTHR47354:SF7">
    <property type="entry name" value="NAD(P)H-FLAVIN REDUCTASE"/>
    <property type="match status" value="1"/>
</dbReference>
<dbReference type="Gene3D" id="3.40.50.80">
    <property type="entry name" value="Nucleotide-binding domain of ferredoxin-NADP reductase (FNR) module"/>
    <property type="match status" value="1"/>
</dbReference>
<dbReference type="KEGG" id="ajp:AMJAP_3245"/>
<dbReference type="InterPro" id="IPR039261">
    <property type="entry name" value="FNR_nucleotide-bd"/>
</dbReference>
<reference evidence="6 7" key="1">
    <citation type="journal article" date="2008" name="Int. J. Syst. Evol. Microbiol.">
        <title>Amphritea japonica sp. nov. and Amphritea balenae sp. nov., isolated from the sediment adjacent to sperm whale carcasses off Kagoshima, Japan.</title>
        <authorList>
            <person name="Miyazaki M."/>
            <person name="Nogi Y."/>
            <person name="Fujiwara Y."/>
            <person name="Kawato M."/>
            <person name="Nagahama T."/>
            <person name="Kubokawa K."/>
            <person name="Horikoshi K."/>
        </authorList>
    </citation>
    <scope>NUCLEOTIDE SEQUENCE [LARGE SCALE GENOMIC DNA]</scope>
    <source>
        <strain evidence="6 7">ATCC BAA-1530</strain>
    </source>
</reference>
<dbReference type="InterPro" id="IPR008333">
    <property type="entry name" value="Cbr1-like_FAD-bd_dom"/>
</dbReference>
<dbReference type="Pfam" id="PF00175">
    <property type="entry name" value="NAD_binding_1"/>
    <property type="match status" value="1"/>
</dbReference>
<keyword evidence="7" id="KW-1185">Reference proteome</keyword>
<evidence type="ECO:0000256" key="3">
    <source>
        <dbReference type="ARBA" id="ARBA00038177"/>
    </source>
</evidence>
<dbReference type="EMBL" id="AP014545">
    <property type="protein sequence ID" value="BBB27830.1"/>
    <property type="molecule type" value="Genomic_DNA"/>
</dbReference>
<dbReference type="SUPFAM" id="SSF54292">
    <property type="entry name" value="2Fe-2S ferredoxin-like"/>
    <property type="match status" value="1"/>
</dbReference>
<dbReference type="InterPro" id="IPR036010">
    <property type="entry name" value="2Fe-2S_ferredoxin-like_sf"/>
</dbReference>
<sequence length="345" mass="37991">MSDRFTITVNDTHEVSAEPGLPVLDSLRNAGYTMRFSCRNGVCEICKTTLLRGSVQQRYPELALQLEEGQTPAQIFACTAVPCSDIRVRIKGLLRPGEIQVKELVCDIASVESLNEEVYRVRLHLPVTGRQATEFHAGQYLELILPDARRAAFSIGSAPDFSSDIELHIRCTPEGELSMAIMDHLKNNSSVKIELPKGDCYLEASQLAADKVIVLAAASTGFSQIKSIAEHLLANQVTNPIHIYWGARVEADFYLEKLPLQWAAEHTNVHVHLVVSEPDNSPGWSGRSALLPDAIVADFDNFENVEIFTSGSPGMVYALADACEAKGLQDEQIHSDVFAYAPRKK</sequence>
<gene>
    <name evidence="6" type="ORF">AMJAP_3245</name>
</gene>
<dbReference type="Pfam" id="PF00111">
    <property type="entry name" value="Fer2"/>
    <property type="match status" value="1"/>
</dbReference>
<name>A0A7R6PP24_9GAMM</name>
<evidence type="ECO:0000256" key="2">
    <source>
        <dbReference type="ARBA" id="ARBA00023223"/>
    </source>
</evidence>
<evidence type="ECO:0000259" key="5">
    <source>
        <dbReference type="PROSITE" id="PS51384"/>
    </source>
</evidence>
<feature type="domain" description="FAD-binding FR-type" evidence="5">
    <location>
        <begin position="101"/>
        <end position="203"/>
    </location>
</feature>
<dbReference type="InterPro" id="IPR017927">
    <property type="entry name" value="FAD-bd_FR_type"/>
</dbReference>
<dbReference type="Gene3D" id="2.40.30.10">
    <property type="entry name" value="Translation factors"/>
    <property type="match status" value="1"/>
</dbReference>
<dbReference type="Pfam" id="PF00970">
    <property type="entry name" value="FAD_binding_6"/>
    <property type="match status" value="1"/>
</dbReference>
<dbReference type="InterPro" id="IPR001433">
    <property type="entry name" value="OxRdtase_FAD/NAD-bd"/>
</dbReference>
<evidence type="ECO:0000256" key="1">
    <source>
        <dbReference type="ARBA" id="ARBA00023002"/>
    </source>
</evidence>
<dbReference type="GO" id="GO:0051536">
    <property type="term" value="F:iron-sulfur cluster binding"/>
    <property type="evidence" value="ECO:0007669"/>
    <property type="project" value="InterPro"/>
</dbReference>
<dbReference type="PRINTS" id="PR00410">
    <property type="entry name" value="PHEHYDRXLASE"/>
</dbReference>
<keyword evidence="2" id="KW-0455">Luminescence</keyword>
<dbReference type="Gene3D" id="3.10.20.30">
    <property type="match status" value="1"/>
</dbReference>
<dbReference type="InterPro" id="IPR017938">
    <property type="entry name" value="Riboflavin_synthase-like_b-brl"/>
</dbReference>
<evidence type="ECO:0000259" key="4">
    <source>
        <dbReference type="PROSITE" id="PS51085"/>
    </source>
</evidence>
<comment type="similarity">
    <text evidence="3">Belongs to the Fre/LuxG FAD/NAD(P) flavoprotein oxidoreductase family.</text>
</comment>
<accession>A0A7R6PP24</accession>
<dbReference type="InterPro" id="IPR001041">
    <property type="entry name" value="2Fe-2S_ferredoxin-type"/>
</dbReference>
<dbReference type="PROSITE" id="PS51384">
    <property type="entry name" value="FAD_FR"/>
    <property type="match status" value="1"/>
</dbReference>
<dbReference type="CDD" id="cd06189">
    <property type="entry name" value="flavin_oxioreductase"/>
    <property type="match status" value="1"/>
</dbReference>
<organism evidence="6 7">
    <name type="scientific">Amphritea japonica ATCC BAA-1530</name>
    <dbReference type="NCBI Taxonomy" id="1278309"/>
    <lineage>
        <taxon>Bacteria</taxon>
        <taxon>Pseudomonadati</taxon>
        <taxon>Pseudomonadota</taxon>
        <taxon>Gammaproteobacteria</taxon>
        <taxon>Oceanospirillales</taxon>
        <taxon>Oceanospirillaceae</taxon>
        <taxon>Amphritea</taxon>
    </lineage>
</organism>
<dbReference type="CDD" id="cd00207">
    <property type="entry name" value="fer2"/>
    <property type="match status" value="1"/>
</dbReference>
<dbReference type="Proteomes" id="UP000595663">
    <property type="component" value="Chromosome"/>
</dbReference>
<dbReference type="PROSITE" id="PS51085">
    <property type="entry name" value="2FE2S_FER_2"/>
    <property type="match status" value="1"/>
</dbReference>
<proteinExistence type="inferred from homology"/>
<feature type="domain" description="2Fe-2S ferredoxin-type" evidence="4">
    <location>
        <begin position="3"/>
        <end position="94"/>
    </location>
</feature>
<evidence type="ECO:0000313" key="6">
    <source>
        <dbReference type="EMBL" id="BBB27830.1"/>
    </source>
</evidence>
<evidence type="ECO:0000313" key="7">
    <source>
        <dbReference type="Proteomes" id="UP000595663"/>
    </source>
</evidence>
<dbReference type="GO" id="GO:0008218">
    <property type="term" value="P:bioluminescence"/>
    <property type="evidence" value="ECO:0007669"/>
    <property type="project" value="UniProtKB-KW"/>
</dbReference>
<dbReference type="InterPro" id="IPR012675">
    <property type="entry name" value="Beta-grasp_dom_sf"/>
</dbReference>
<protein>
    <submittedName>
        <fullName evidence="6">CDP-4-dehydro-6-deoxyglucose reductase</fullName>
        <ecNumber evidence="6">1.17.1.1</ecNumber>
    </submittedName>
</protein>
<dbReference type="EC" id="1.17.1.1" evidence="6"/>
<dbReference type="RefSeq" id="WP_019622780.1">
    <property type="nucleotide sequence ID" value="NZ_AP014545.1"/>
</dbReference>
<dbReference type="SUPFAM" id="SSF52343">
    <property type="entry name" value="Ferredoxin reductase-like, C-terminal NADP-linked domain"/>
    <property type="match status" value="1"/>
</dbReference>
<dbReference type="SUPFAM" id="SSF63380">
    <property type="entry name" value="Riboflavin synthase domain-like"/>
    <property type="match status" value="1"/>
</dbReference>
<keyword evidence="1 6" id="KW-0560">Oxidoreductase</keyword>